<dbReference type="AlphaFoldDB" id="A0A1J5NF81"/>
<dbReference type="GO" id="GO:0046872">
    <property type="term" value="F:metal ion binding"/>
    <property type="evidence" value="ECO:0007669"/>
    <property type="project" value="UniProtKB-KW"/>
</dbReference>
<dbReference type="GO" id="GO:0051607">
    <property type="term" value="P:defense response to virus"/>
    <property type="evidence" value="ECO:0007669"/>
    <property type="project" value="UniProtKB-KW"/>
</dbReference>
<protein>
    <recommendedName>
        <fullName evidence="4 13">CRISPR-associated exonuclease Cas4</fullName>
        <ecNumber evidence="3 13">3.1.12.1</ecNumber>
    </recommendedName>
</protein>
<comment type="function">
    <text evidence="13">CRISPR (clustered regularly interspaced short palindromic repeat) is an adaptive immune system that provides protection against mobile genetic elements (viruses, transposable elements and conjugative plasmids). CRISPR clusters contain sequences complementary to antecedent mobile elements and target invading nucleic acids. CRISPR clusters are transcribed and processed into CRISPR RNA (crRNA).</text>
</comment>
<dbReference type="GO" id="GO:0004527">
    <property type="term" value="F:exonuclease activity"/>
    <property type="evidence" value="ECO:0007669"/>
    <property type="project" value="UniProtKB-KW"/>
</dbReference>
<dbReference type="Pfam" id="PF01930">
    <property type="entry name" value="Cas_Cas4"/>
    <property type="match status" value="1"/>
</dbReference>
<evidence type="ECO:0000259" key="14">
    <source>
        <dbReference type="Pfam" id="PF01930"/>
    </source>
</evidence>
<comment type="cofactor">
    <cofactor evidence="13">
        <name>Mg(2+)</name>
        <dbReference type="ChEBI" id="CHEBI:18420"/>
    </cofactor>
    <cofactor evidence="13">
        <name>Mn(2+)</name>
        <dbReference type="ChEBI" id="CHEBI:29035"/>
    </cofactor>
    <text evidence="13">Mg(2+) or Mn(2+) required for ssDNA cleavage activity.</text>
</comment>
<comment type="similarity">
    <text evidence="2 13">Belongs to the CRISPR-associated exonuclease Cas4 family.</text>
</comment>
<keyword evidence="10 13" id="KW-0411">Iron-sulfur</keyword>
<gene>
    <name evidence="15" type="ORF">MOOR_26220</name>
</gene>
<keyword evidence="12 13" id="KW-0464">Manganese</keyword>
<dbReference type="EC" id="3.1.12.1" evidence="3 13"/>
<dbReference type="InterPro" id="IPR011604">
    <property type="entry name" value="PDDEXK-like_dom_sf"/>
</dbReference>
<sequence length="214" mass="24779">MESTILPGWDDRDIVMVSALEHYAYCPRQCALIHVEQTFTENMYTLKGRFVHNLVDVEGMEMEGGVHIERALPIWSLRLGLIGKADVVEFHGNIPYPVEYKHGPKRKHQHDDLQVCAQAMCLEEMTGKQVPRGAIYHHSSHRRREVTFDSYLREKVEAAIIRIRMMQRSNILPPPAADERCRECSLQDSCLPQIKEKGRLRMLLRELFKPEGDT</sequence>
<name>A0A1J5NF81_NEOTH</name>
<proteinExistence type="inferred from homology"/>
<comment type="caution">
    <text evidence="15">The sequence shown here is derived from an EMBL/GenBank/DDBJ whole genome shotgun (WGS) entry which is preliminary data.</text>
</comment>
<evidence type="ECO:0000256" key="9">
    <source>
        <dbReference type="ARBA" id="ARBA00023004"/>
    </source>
</evidence>
<keyword evidence="11 13" id="KW-0051">Antiviral defense</keyword>
<evidence type="ECO:0000313" key="16">
    <source>
        <dbReference type="Proteomes" id="UP000182743"/>
    </source>
</evidence>
<evidence type="ECO:0000256" key="13">
    <source>
        <dbReference type="RuleBase" id="RU365022"/>
    </source>
</evidence>
<evidence type="ECO:0000256" key="8">
    <source>
        <dbReference type="ARBA" id="ARBA00022839"/>
    </source>
</evidence>
<dbReference type="Proteomes" id="UP000182743">
    <property type="component" value="Unassembled WGS sequence"/>
</dbReference>
<keyword evidence="8 13" id="KW-0269">Exonuclease</keyword>
<dbReference type="Gene3D" id="3.90.320.10">
    <property type="match status" value="1"/>
</dbReference>
<evidence type="ECO:0000256" key="5">
    <source>
        <dbReference type="ARBA" id="ARBA00022722"/>
    </source>
</evidence>
<comment type="cofactor">
    <cofactor evidence="13">
        <name>iron-sulfur cluster</name>
        <dbReference type="ChEBI" id="CHEBI:30408"/>
    </cofactor>
</comment>
<feature type="domain" description="DUF83" evidence="14">
    <location>
        <begin position="18"/>
        <end position="191"/>
    </location>
</feature>
<evidence type="ECO:0000256" key="2">
    <source>
        <dbReference type="ARBA" id="ARBA00009189"/>
    </source>
</evidence>
<dbReference type="InterPro" id="IPR013343">
    <property type="entry name" value="CRISPR-assoc_prot_Cas4"/>
</dbReference>
<dbReference type="PANTHER" id="PTHR36531:SF6">
    <property type="entry name" value="DNA REPLICATION ATP-DEPENDENT HELICASE_NUCLEASE DNA2"/>
    <property type="match status" value="1"/>
</dbReference>
<keyword evidence="6 13" id="KW-0479">Metal-binding</keyword>
<keyword evidence="9 13" id="KW-0408">Iron</keyword>
<dbReference type="GO" id="GO:0051536">
    <property type="term" value="F:iron-sulfur cluster binding"/>
    <property type="evidence" value="ECO:0007669"/>
    <property type="project" value="UniProtKB-KW"/>
</dbReference>
<evidence type="ECO:0000313" key="15">
    <source>
        <dbReference type="EMBL" id="OIQ07763.1"/>
    </source>
</evidence>
<reference evidence="15 16" key="1">
    <citation type="submission" date="2016-08" db="EMBL/GenBank/DDBJ databases">
        <title>Genome-based comparison of Moorella thermoacetic strains.</title>
        <authorList>
            <person name="Poehlein A."/>
            <person name="Bengelsdorf F.R."/>
            <person name="Esser C."/>
            <person name="Duerre P."/>
            <person name="Daniel R."/>
        </authorList>
    </citation>
    <scope>NUCLEOTIDE SEQUENCE [LARGE SCALE GENOMIC DNA]</scope>
    <source>
        <strain evidence="15 16">DSM 11768</strain>
    </source>
</reference>
<organism evidence="15 16">
    <name type="scientific">Neomoorella thermoacetica</name>
    <name type="common">Clostridium thermoaceticum</name>
    <dbReference type="NCBI Taxonomy" id="1525"/>
    <lineage>
        <taxon>Bacteria</taxon>
        <taxon>Bacillati</taxon>
        <taxon>Bacillota</taxon>
        <taxon>Clostridia</taxon>
        <taxon>Neomoorellales</taxon>
        <taxon>Neomoorellaceae</taxon>
        <taxon>Neomoorella</taxon>
    </lineage>
</organism>
<evidence type="ECO:0000256" key="1">
    <source>
        <dbReference type="ARBA" id="ARBA00001966"/>
    </source>
</evidence>
<dbReference type="InterPro" id="IPR051827">
    <property type="entry name" value="Cas4_exonuclease"/>
</dbReference>
<evidence type="ECO:0000256" key="3">
    <source>
        <dbReference type="ARBA" id="ARBA00012768"/>
    </source>
</evidence>
<evidence type="ECO:0000256" key="6">
    <source>
        <dbReference type="ARBA" id="ARBA00022723"/>
    </source>
</evidence>
<evidence type="ECO:0000256" key="4">
    <source>
        <dbReference type="ARBA" id="ARBA00020049"/>
    </source>
</evidence>
<evidence type="ECO:0000256" key="10">
    <source>
        <dbReference type="ARBA" id="ARBA00023014"/>
    </source>
</evidence>
<dbReference type="CDD" id="cd09637">
    <property type="entry name" value="Cas4_I-A_I-B_I-C_I-D_II-B"/>
    <property type="match status" value="1"/>
</dbReference>
<dbReference type="InterPro" id="IPR022765">
    <property type="entry name" value="Dna2/Cas4_DUF83"/>
</dbReference>
<accession>A0A1J5NF81</accession>
<evidence type="ECO:0000256" key="7">
    <source>
        <dbReference type="ARBA" id="ARBA00022801"/>
    </source>
</evidence>
<comment type="cofactor">
    <cofactor evidence="1">
        <name>[4Fe-4S] cluster</name>
        <dbReference type="ChEBI" id="CHEBI:49883"/>
    </cofactor>
</comment>
<dbReference type="PANTHER" id="PTHR36531">
    <property type="entry name" value="CRISPR-ASSOCIATED EXONUCLEASE CAS4"/>
    <property type="match status" value="1"/>
</dbReference>
<evidence type="ECO:0000256" key="11">
    <source>
        <dbReference type="ARBA" id="ARBA00023118"/>
    </source>
</evidence>
<dbReference type="NCBIfam" id="TIGR00372">
    <property type="entry name" value="cas4"/>
    <property type="match status" value="1"/>
</dbReference>
<keyword evidence="5 13" id="KW-0540">Nuclease</keyword>
<dbReference type="EMBL" id="MIHH01000028">
    <property type="protein sequence ID" value="OIQ07763.1"/>
    <property type="molecule type" value="Genomic_DNA"/>
</dbReference>
<dbReference type="RefSeq" id="WP_071521549.1">
    <property type="nucleotide sequence ID" value="NZ_CP136551.1"/>
</dbReference>
<keyword evidence="7 13" id="KW-0378">Hydrolase</keyword>
<evidence type="ECO:0000256" key="12">
    <source>
        <dbReference type="ARBA" id="ARBA00023211"/>
    </source>
</evidence>